<dbReference type="AlphaFoldDB" id="A0A226EEX6"/>
<evidence type="ECO:0000313" key="3">
    <source>
        <dbReference type="Proteomes" id="UP000198287"/>
    </source>
</evidence>
<protein>
    <submittedName>
        <fullName evidence="2">Uncharacterized protein</fullName>
    </submittedName>
</protein>
<dbReference type="EMBL" id="LNIX01000004">
    <property type="protein sequence ID" value="OXA55627.1"/>
    <property type="molecule type" value="Genomic_DNA"/>
</dbReference>
<sequence length="126" mass="14423">MIEIQSREIHVKLKTDEGKIAKPVCPNLSSLPVLLKIVRADYPADDNCNDNCSVRKGFFKIRKPVKRQRKILLTRKRRGAKWSRANPTPKKQGGHSKRLLVQDDIQPFEEFKTTHLGGQKVNLNVP</sequence>
<reference evidence="2 3" key="1">
    <citation type="submission" date="2015-12" db="EMBL/GenBank/DDBJ databases">
        <title>The genome of Folsomia candida.</title>
        <authorList>
            <person name="Faddeeva A."/>
            <person name="Derks M.F."/>
            <person name="Anvar Y."/>
            <person name="Smit S."/>
            <person name="Van Straalen N."/>
            <person name="Roelofs D."/>
        </authorList>
    </citation>
    <scope>NUCLEOTIDE SEQUENCE [LARGE SCALE GENOMIC DNA]</scope>
    <source>
        <strain evidence="2 3">VU population</strain>
        <tissue evidence="2">Whole body</tissue>
    </source>
</reference>
<accession>A0A226EEX6</accession>
<keyword evidence="3" id="KW-1185">Reference proteome</keyword>
<organism evidence="2 3">
    <name type="scientific">Folsomia candida</name>
    <name type="common">Springtail</name>
    <dbReference type="NCBI Taxonomy" id="158441"/>
    <lineage>
        <taxon>Eukaryota</taxon>
        <taxon>Metazoa</taxon>
        <taxon>Ecdysozoa</taxon>
        <taxon>Arthropoda</taxon>
        <taxon>Hexapoda</taxon>
        <taxon>Collembola</taxon>
        <taxon>Entomobryomorpha</taxon>
        <taxon>Isotomoidea</taxon>
        <taxon>Isotomidae</taxon>
        <taxon>Proisotominae</taxon>
        <taxon>Folsomia</taxon>
    </lineage>
</organism>
<comment type="caution">
    <text evidence="2">The sequence shown here is derived from an EMBL/GenBank/DDBJ whole genome shotgun (WGS) entry which is preliminary data.</text>
</comment>
<evidence type="ECO:0000313" key="2">
    <source>
        <dbReference type="EMBL" id="OXA55627.1"/>
    </source>
</evidence>
<proteinExistence type="predicted"/>
<evidence type="ECO:0000256" key="1">
    <source>
        <dbReference type="SAM" id="MobiDB-lite"/>
    </source>
</evidence>
<gene>
    <name evidence="2" type="ORF">Fcan01_09086</name>
</gene>
<dbReference type="Proteomes" id="UP000198287">
    <property type="component" value="Unassembled WGS sequence"/>
</dbReference>
<feature type="region of interest" description="Disordered" evidence="1">
    <location>
        <begin position="75"/>
        <end position="99"/>
    </location>
</feature>
<name>A0A226EEX6_FOLCA</name>